<evidence type="ECO:0000313" key="2">
    <source>
        <dbReference type="Proteomes" id="UP000092695"/>
    </source>
</evidence>
<name>A0A193LD76_9GAMM</name>
<evidence type="ECO:0008006" key="3">
    <source>
        <dbReference type="Google" id="ProtNLM"/>
    </source>
</evidence>
<accession>A0A193LD76</accession>
<dbReference type="KEGG" id="woc:BA177_03715"/>
<dbReference type="OrthoDB" id="7058146at2"/>
<dbReference type="SUPFAM" id="SSF110997">
    <property type="entry name" value="Sporulation related repeat"/>
    <property type="match status" value="1"/>
</dbReference>
<dbReference type="AlphaFoldDB" id="A0A193LD76"/>
<dbReference type="RefSeq" id="WP_068612993.1">
    <property type="nucleotide sequence ID" value="NZ_CP016268.1"/>
</dbReference>
<gene>
    <name evidence="1" type="ORF">BA177_03715</name>
</gene>
<dbReference type="GO" id="GO:0042834">
    <property type="term" value="F:peptidoglycan binding"/>
    <property type="evidence" value="ECO:0007669"/>
    <property type="project" value="InterPro"/>
</dbReference>
<evidence type="ECO:0000313" key="1">
    <source>
        <dbReference type="EMBL" id="ANO50433.1"/>
    </source>
</evidence>
<dbReference type="EMBL" id="CP016268">
    <property type="protein sequence ID" value="ANO50433.1"/>
    <property type="molecule type" value="Genomic_DNA"/>
</dbReference>
<dbReference type="InterPro" id="IPR036680">
    <property type="entry name" value="SPOR-like_sf"/>
</dbReference>
<organism evidence="1 2">
    <name type="scientific">Woeseia oceani</name>
    <dbReference type="NCBI Taxonomy" id="1548547"/>
    <lineage>
        <taxon>Bacteria</taxon>
        <taxon>Pseudomonadati</taxon>
        <taxon>Pseudomonadota</taxon>
        <taxon>Gammaproteobacteria</taxon>
        <taxon>Woeseiales</taxon>
        <taxon>Woeseiaceae</taxon>
        <taxon>Woeseia</taxon>
    </lineage>
</organism>
<protein>
    <recommendedName>
        <fullName evidence="3">SPOR domain-containing protein</fullName>
    </recommendedName>
</protein>
<reference evidence="1 2" key="1">
    <citation type="submission" date="2016-06" db="EMBL/GenBank/DDBJ databases">
        <title>Complete genome sequence of a deep-branching marine Gamma Proteobacterium Woeseia oceani type strain XK5.</title>
        <authorList>
            <person name="Mu D."/>
            <person name="Du Z."/>
        </authorList>
    </citation>
    <scope>NUCLEOTIDE SEQUENCE [LARGE SCALE GENOMIC DNA]</scope>
    <source>
        <strain evidence="1 2">XK5</strain>
    </source>
</reference>
<dbReference type="STRING" id="1548547.BA177_03715"/>
<keyword evidence="2" id="KW-1185">Reference proteome</keyword>
<dbReference type="Proteomes" id="UP000092695">
    <property type="component" value="Chromosome"/>
</dbReference>
<proteinExistence type="predicted"/>
<sequence length="228" mass="24712">MRNLLLLLLLANVLYFMWGKFVASPDSTGVALVTESKLGPKLQLADAKSIETAVENAEQTVVARPSEIEAHFGRSCVTIGPLRESSEADGALADIEDEGLQGTVRATQGEVFVGHWVQVRDIPDRATANEMLRKLQDGGLGEAYIVETPEEGVKISLGLFGDLSGAERIELQAKSMDLPAEITNRMRNATVFYVDIGLPPGRGATTLIERYGEDRVLLRDAATCPRSD</sequence>